<evidence type="ECO:0000313" key="2">
    <source>
        <dbReference type="Proteomes" id="UP000503330"/>
    </source>
</evidence>
<dbReference type="RefSeq" id="WP_142692128.1">
    <property type="nucleotide sequence ID" value="NZ_BAAACC010000036.1"/>
</dbReference>
<sequence length="61" mass="6869">MTELQSHYKQDKPAGVGEIVEVKPYRKMKGSILLLDTNGVRNKGTPVPDKQFLKEINAMLL</sequence>
<accession>A0AAP9SD33</accession>
<dbReference type="AlphaFoldDB" id="A0AAP9SD33"/>
<proteinExistence type="predicted"/>
<dbReference type="Proteomes" id="UP000503330">
    <property type="component" value="Chromosome"/>
</dbReference>
<dbReference type="EMBL" id="CP048838">
    <property type="protein sequence ID" value="QJA01364.1"/>
    <property type="molecule type" value="Genomic_DNA"/>
</dbReference>
<protein>
    <submittedName>
        <fullName evidence="1">Uncharacterized protein</fullName>
    </submittedName>
</protein>
<gene>
    <name evidence="1" type="ORF">G4D54_02500</name>
</gene>
<name>A0AAP9SD33_CLOIN</name>
<dbReference type="GeneID" id="61924371"/>
<evidence type="ECO:0000313" key="1">
    <source>
        <dbReference type="EMBL" id="QJA01364.1"/>
    </source>
</evidence>
<reference evidence="1 2" key="1">
    <citation type="submission" date="2020-02" db="EMBL/GenBank/DDBJ databases">
        <authorList>
            <person name="Kociolek L.K."/>
            <person name="Ozer E.A."/>
        </authorList>
    </citation>
    <scope>NUCLEOTIDE SEQUENCE [LARGE SCALE GENOMIC DNA]</scope>
    <source>
        <strain evidence="1 2">ATCC 14501</strain>
    </source>
</reference>
<organism evidence="1 2">
    <name type="scientific">Clostridium innocuum</name>
    <dbReference type="NCBI Taxonomy" id="1522"/>
    <lineage>
        <taxon>Bacteria</taxon>
        <taxon>Bacillati</taxon>
        <taxon>Bacillota</taxon>
        <taxon>Clostridia</taxon>
        <taxon>Eubacteriales</taxon>
        <taxon>Clostridiaceae</taxon>
        <taxon>Clostridium</taxon>
    </lineage>
</organism>